<accession>A0A0G1AJP9</accession>
<keyword evidence="1" id="KW-1133">Transmembrane helix</keyword>
<evidence type="ECO:0000313" key="2">
    <source>
        <dbReference type="EMBL" id="KKS25513.1"/>
    </source>
</evidence>
<keyword evidence="1" id="KW-0472">Membrane</keyword>
<dbReference type="EMBL" id="LCCF01000002">
    <property type="protein sequence ID" value="KKS25513.1"/>
    <property type="molecule type" value="Genomic_DNA"/>
</dbReference>
<comment type="caution">
    <text evidence="2">The sequence shown here is derived from an EMBL/GenBank/DDBJ whole genome shotgun (WGS) entry which is preliminary data.</text>
</comment>
<evidence type="ECO:0000313" key="3">
    <source>
        <dbReference type="Proteomes" id="UP000034256"/>
    </source>
</evidence>
<name>A0A0G1AJP9_9BACT</name>
<evidence type="ECO:0000256" key="1">
    <source>
        <dbReference type="SAM" id="Phobius"/>
    </source>
</evidence>
<proteinExistence type="predicted"/>
<organism evidence="2 3">
    <name type="scientific">Candidatus Wolfebacteria bacterium GW2011_GWA2_42_10</name>
    <dbReference type="NCBI Taxonomy" id="1619004"/>
    <lineage>
        <taxon>Bacteria</taxon>
        <taxon>Candidatus Wolfeibacteriota</taxon>
    </lineage>
</organism>
<dbReference type="Proteomes" id="UP000034256">
    <property type="component" value="Unassembled WGS sequence"/>
</dbReference>
<reference evidence="2 3" key="1">
    <citation type="journal article" date="2015" name="Nature">
        <title>rRNA introns, odd ribosomes, and small enigmatic genomes across a large radiation of phyla.</title>
        <authorList>
            <person name="Brown C.T."/>
            <person name="Hug L.A."/>
            <person name="Thomas B.C."/>
            <person name="Sharon I."/>
            <person name="Castelle C.J."/>
            <person name="Singh A."/>
            <person name="Wilkins M.J."/>
            <person name="Williams K.H."/>
            <person name="Banfield J.F."/>
        </authorList>
    </citation>
    <scope>NUCLEOTIDE SEQUENCE [LARGE SCALE GENOMIC DNA]</scope>
</reference>
<feature type="transmembrane region" description="Helical" evidence="1">
    <location>
        <begin position="32"/>
        <end position="52"/>
    </location>
</feature>
<dbReference type="AlphaFoldDB" id="A0A0G1AJP9"/>
<keyword evidence="1" id="KW-0812">Transmembrane</keyword>
<sequence length="86" mass="9520">MTFLKIGKISGPLIVHFDVFSGVDFLGRRAEIFGILTSAFAIVFLNAFLADFFYNRERFLSYVFSFGSAGLCLLILIAMGVIISVN</sequence>
<gene>
    <name evidence="2" type="ORF">UU85_C0002G0007</name>
</gene>
<feature type="transmembrane region" description="Helical" evidence="1">
    <location>
        <begin position="59"/>
        <end position="83"/>
    </location>
</feature>
<protein>
    <submittedName>
        <fullName evidence="2">Uncharacterized protein</fullName>
    </submittedName>
</protein>